<keyword evidence="1" id="KW-0732">Signal</keyword>
<dbReference type="GO" id="GO:0016787">
    <property type="term" value="F:hydrolase activity"/>
    <property type="evidence" value="ECO:0007669"/>
    <property type="project" value="UniProtKB-KW"/>
</dbReference>
<sequence>MLKSTVAALLILVIFACTKNPLSDISVDDFHPEAQVGIYTVSQSECALMRYRKIIKSDSPVGCERLRKVVFNFFPISSRLMRSTFALDSLYRSIPPPSSGIRQRAANNVVPHPKGAVIVLDVVAGEVLNLFGELYRLKFPIKSAIPIEYFSQQERVTEDMNNTLAFDSRFITNETRWSEHAYGVAIDINPIQNPYLDIENTSRAEVIPRDATEGYLNRAKYRVGKPVRVGMTEDVALVFAKHGFAVWGGDWNTPIDYMHFQVGSRQFIDYLVALPLEGAKVLFRRYVSQLNQCLEMGGARNDAALLRKSCVEEVTAAFEPQ</sequence>
<dbReference type="PROSITE" id="PS51257">
    <property type="entry name" value="PROKAR_LIPOPROTEIN"/>
    <property type="match status" value="1"/>
</dbReference>
<keyword evidence="4" id="KW-1185">Reference proteome</keyword>
<feature type="signal peptide" evidence="1">
    <location>
        <begin position="1"/>
        <end position="19"/>
    </location>
</feature>
<feature type="domain" description="Peptidase M15C" evidence="2">
    <location>
        <begin position="173"/>
        <end position="262"/>
    </location>
</feature>
<accession>A0ABV4NR41</accession>
<dbReference type="Pfam" id="PF13539">
    <property type="entry name" value="Peptidase_M15_4"/>
    <property type="match status" value="1"/>
</dbReference>
<evidence type="ECO:0000256" key="1">
    <source>
        <dbReference type="SAM" id="SignalP"/>
    </source>
</evidence>
<dbReference type="RefSeq" id="WP_371844201.1">
    <property type="nucleotide sequence ID" value="NZ_JBGMEL010000014.1"/>
</dbReference>
<name>A0ABV4NR41_9GAMM</name>
<dbReference type="Proteomes" id="UP001569414">
    <property type="component" value="Unassembled WGS sequence"/>
</dbReference>
<protein>
    <submittedName>
        <fullName evidence="3">M15 family metallopeptidase</fullName>
        <ecNumber evidence="3">3.4.-.-</ecNumber>
    </submittedName>
</protein>
<comment type="caution">
    <text evidence="3">The sequence shown here is derived from an EMBL/GenBank/DDBJ whole genome shotgun (WGS) entry which is preliminary data.</text>
</comment>
<dbReference type="Gene3D" id="3.30.1380.10">
    <property type="match status" value="1"/>
</dbReference>
<organism evidence="3 4">
    <name type="scientific">Microbulbifer echini</name>
    <dbReference type="NCBI Taxonomy" id="1529067"/>
    <lineage>
        <taxon>Bacteria</taxon>
        <taxon>Pseudomonadati</taxon>
        <taxon>Pseudomonadota</taxon>
        <taxon>Gammaproteobacteria</taxon>
        <taxon>Cellvibrionales</taxon>
        <taxon>Microbulbiferaceae</taxon>
        <taxon>Microbulbifer</taxon>
    </lineage>
</organism>
<dbReference type="InterPro" id="IPR009045">
    <property type="entry name" value="Zn_M74/Hedgehog-like"/>
</dbReference>
<keyword evidence="3" id="KW-0378">Hydrolase</keyword>
<dbReference type="SUPFAM" id="SSF55166">
    <property type="entry name" value="Hedgehog/DD-peptidase"/>
    <property type="match status" value="1"/>
</dbReference>
<evidence type="ECO:0000313" key="4">
    <source>
        <dbReference type="Proteomes" id="UP001569414"/>
    </source>
</evidence>
<dbReference type="EC" id="3.4.-.-" evidence="3"/>
<dbReference type="EMBL" id="JBGMEL010000014">
    <property type="protein sequence ID" value="MFA0791695.1"/>
    <property type="molecule type" value="Genomic_DNA"/>
</dbReference>
<dbReference type="InterPro" id="IPR039561">
    <property type="entry name" value="Peptidase_M15C"/>
</dbReference>
<reference evidence="3 4" key="1">
    <citation type="submission" date="2024-08" db="EMBL/GenBank/DDBJ databases">
        <authorList>
            <person name="Ishaq N."/>
        </authorList>
    </citation>
    <scope>NUCLEOTIDE SEQUENCE [LARGE SCALE GENOMIC DNA]</scope>
    <source>
        <strain evidence="3 4">JCM 30400</strain>
    </source>
</reference>
<feature type="chain" id="PRO_5046869418" evidence="1">
    <location>
        <begin position="20"/>
        <end position="321"/>
    </location>
</feature>
<evidence type="ECO:0000259" key="2">
    <source>
        <dbReference type="Pfam" id="PF13539"/>
    </source>
</evidence>
<proteinExistence type="predicted"/>
<gene>
    <name evidence="3" type="ORF">ACCI51_14155</name>
</gene>
<evidence type="ECO:0000313" key="3">
    <source>
        <dbReference type="EMBL" id="MFA0791695.1"/>
    </source>
</evidence>